<keyword evidence="3" id="KW-1185">Reference proteome</keyword>
<dbReference type="AlphaFoldDB" id="A0A517Q3Y1"/>
<dbReference type="SUPFAM" id="SSF101874">
    <property type="entry name" value="YceI-like"/>
    <property type="match status" value="1"/>
</dbReference>
<proteinExistence type="predicted"/>
<dbReference type="Gene3D" id="2.40.128.110">
    <property type="entry name" value="Lipid/polyisoprenoid-binding, YceI-like"/>
    <property type="match status" value="1"/>
</dbReference>
<dbReference type="EMBL" id="CP037421">
    <property type="protein sequence ID" value="QDT26329.1"/>
    <property type="molecule type" value="Genomic_DNA"/>
</dbReference>
<evidence type="ECO:0000259" key="1">
    <source>
        <dbReference type="Pfam" id="PF04264"/>
    </source>
</evidence>
<organism evidence="2 3">
    <name type="scientific">Gimesia panareensis</name>
    <dbReference type="NCBI Taxonomy" id="2527978"/>
    <lineage>
        <taxon>Bacteria</taxon>
        <taxon>Pseudomonadati</taxon>
        <taxon>Planctomycetota</taxon>
        <taxon>Planctomycetia</taxon>
        <taxon>Planctomycetales</taxon>
        <taxon>Planctomycetaceae</taxon>
        <taxon>Gimesia</taxon>
    </lineage>
</organism>
<reference evidence="2 3" key="1">
    <citation type="submission" date="2019-03" db="EMBL/GenBank/DDBJ databases">
        <title>Deep-cultivation of Planctomycetes and their phenomic and genomic characterization uncovers novel biology.</title>
        <authorList>
            <person name="Wiegand S."/>
            <person name="Jogler M."/>
            <person name="Boedeker C."/>
            <person name="Pinto D."/>
            <person name="Vollmers J."/>
            <person name="Rivas-Marin E."/>
            <person name="Kohn T."/>
            <person name="Peeters S.H."/>
            <person name="Heuer A."/>
            <person name="Rast P."/>
            <person name="Oberbeckmann S."/>
            <person name="Bunk B."/>
            <person name="Jeske O."/>
            <person name="Meyerdierks A."/>
            <person name="Storesund J.E."/>
            <person name="Kallscheuer N."/>
            <person name="Luecker S."/>
            <person name="Lage O.M."/>
            <person name="Pohl T."/>
            <person name="Merkel B.J."/>
            <person name="Hornburger P."/>
            <person name="Mueller R.-W."/>
            <person name="Bruemmer F."/>
            <person name="Labrenz M."/>
            <person name="Spormann A.M."/>
            <person name="Op den Camp H."/>
            <person name="Overmann J."/>
            <person name="Amann R."/>
            <person name="Jetten M.S.M."/>
            <person name="Mascher T."/>
            <person name="Medema M.H."/>
            <person name="Devos D.P."/>
            <person name="Kaster A.-K."/>
            <person name="Ovreas L."/>
            <person name="Rohde M."/>
            <person name="Galperin M.Y."/>
            <person name="Jogler C."/>
        </authorList>
    </citation>
    <scope>NUCLEOTIDE SEQUENCE [LARGE SCALE GENOMIC DNA]</scope>
    <source>
        <strain evidence="2 3">Enr10</strain>
    </source>
</reference>
<dbReference type="InterPro" id="IPR036761">
    <property type="entry name" value="TTHA0802/YceI-like_sf"/>
</dbReference>
<feature type="domain" description="Lipid/polyisoprenoid-binding YceI-like" evidence="1">
    <location>
        <begin position="58"/>
        <end position="233"/>
    </location>
</feature>
<evidence type="ECO:0000313" key="3">
    <source>
        <dbReference type="Proteomes" id="UP000315647"/>
    </source>
</evidence>
<accession>A0A517Q3Y1</accession>
<name>A0A517Q3Y1_9PLAN</name>
<evidence type="ECO:0000313" key="2">
    <source>
        <dbReference type="EMBL" id="QDT26329.1"/>
    </source>
</evidence>
<protein>
    <submittedName>
        <fullName evidence="2">YceI-like domain protein</fullName>
    </submittedName>
</protein>
<gene>
    <name evidence="2" type="ORF">Enr10x_16300</name>
</gene>
<dbReference type="Pfam" id="PF04264">
    <property type="entry name" value="YceI"/>
    <property type="match status" value="1"/>
</dbReference>
<sequence length="241" mass="26107">MTHLNKEQNWITSLCLSSCLVCLIWLVAFRSSQGQMPNSVINQLVQNSVTQSSLPSGTINTSSSRVYTYVGKTGFGHEHAVEGKIKAGSLNLGARSNAGKIIFDMTTWRADTPQARKYIGLSGKTSASTQKEVNANMLGSAVLNVQKYPTATFEINSAIPLKQKSSSGKDLYQLSGKFTLHGVAHKMNIITEVSETKAAYHLKGNFSILQSHYGITPFSKAFGAVGVTDQLKIFGEIDVAR</sequence>
<dbReference type="InterPro" id="IPR007372">
    <property type="entry name" value="Lipid/polyisoprenoid-bd_YceI"/>
</dbReference>
<dbReference type="Proteomes" id="UP000315647">
    <property type="component" value="Chromosome"/>
</dbReference>
<dbReference type="RefSeq" id="WP_197997518.1">
    <property type="nucleotide sequence ID" value="NZ_CP037421.1"/>
</dbReference>